<feature type="compositionally biased region" description="Gly residues" evidence="1">
    <location>
        <begin position="336"/>
        <end position="349"/>
    </location>
</feature>
<sequence length="367" mass="40123">MSMTVDIPFSKRVDFLKGIDTEFCREDWSDFYKAMSDAVQVIAQEPRAARNAVLGFRHGHDSAGDSKLFASITSSFLQGGLPQMNPMMGVDFFFQRGGQPLLEKNTMYARASGLYEVTFGTPLAFWPLPLLGPRAGEKPISFWRTWTYDGPALSEEGHKKKFDLMYEEMGVIILGWQRIFDEKAKLTEKWLVSVGGDISFDMDAFVKKFCSGPHYKPRKMCTVCVGGTLNGEGHDSPNCPVLKRVSGSRVKAGYKKLVVQEAFPYLHIGWVTLELADIDVGAEIRTLQGRVEKLESRMANVEKSAPGKRKRDQAPTDAPPAKKPKGQGQGPNNQQGGSGGGKAQGQGGPKGKKGKGKGKAPGGQQGN</sequence>
<evidence type="ECO:0000313" key="2">
    <source>
        <dbReference type="EMBL" id="KAF9441164.1"/>
    </source>
</evidence>
<dbReference type="AlphaFoldDB" id="A0A9P5X068"/>
<gene>
    <name evidence="2" type="ORF">P691DRAFT_766636</name>
</gene>
<comment type="caution">
    <text evidence="2">The sequence shown here is derived from an EMBL/GenBank/DDBJ whole genome shotgun (WGS) entry which is preliminary data.</text>
</comment>
<evidence type="ECO:0000256" key="1">
    <source>
        <dbReference type="SAM" id="MobiDB-lite"/>
    </source>
</evidence>
<feature type="region of interest" description="Disordered" evidence="1">
    <location>
        <begin position="298"/>
        <end position="367"/>
    </location>
</feature>
<protein>
    <submittedName>
        <fullName evidence="2">Uncharacterized protein</fullName>
    </submittedName>
</protein>
<dbReference type="Proteomes" id="UP000807342">
    <property type="component" value="Unassembled WGS sequence"/>
</dbReference>
<evidence type="ECO:0000313" key="3">
    <source>
        <dbReference type="Proteomes" id="UP000807342"/>
    </source>
</evidence>
<keyword evidence="3" id="KW-1185">Reference proteome</keyword>
<proteinExistence type="predicted"/>
<name>A0A9P5X068_9AGAR</name>
<dbReference type="EMBL" id="MU152028">
    <property type="protein sequence ID" value="KAF9441164.1"/>
    <property type="molecule type" value="Genomic_DNA"/>
</dbReference>
<organism evidence="2 3">
    <name type="scientific">Macrolepiota fuliginosa MF-IS2</name>
    <dbReference type="NCBI Taxonomy" id="1400762"/>
    <lineage>
        <taxon>Eukaryota</taxon>
        <taxon>Fungi</taxon>
        <taxon>Dikarya</taxon>
        <taxon>Basidiomycota</taxon>
        <taxon>Agaricomycotina</taxon>
        <taxon>Agaricomycetes</taxon>
        <taxon>Agaricomycetidae</taxon>
        <taxon>Agaricales</taxon>
        <taxon>Agaricineae</taxon>
        <taxon>Agaricaceae</taxon>
        <taxon>Macrolepiota</taxon>
    </lineage>
</organism>
<reference evidence="2" key="1">
    <citation type="submission" date="2020-11" db="EMBL/GenBank/DDBJ databases">
        <authorList>
            <consortium name="DOE Joint Genome Institute"/>
            <person name="Ahrendt S."/>
            <person name="Riley R."/>
            <person name="Andreopoulos W."/>
            <person name="Labutti K."/>
            <person name="Pangilinan J."/>
            <person name="Ruiz-Duenas F.J."/>
            <person name="Barrasa J.M."/>
            <person name="Sanchez-Garcia M."/>
            <person name="Camarero S."/>
            <person name="Miyauchi S."/>
            <person name="Serrano A."/>
            <person name="Linde D."/>
            <person name="Babiker R."/>
            <person name="Drula E."/>
            <person name="Ayuso-Fernandez I."/>
            <person name="Pacheco R."/>
            <person name="Padilla G."/>
            <person name="Ferreira P."/>
            <person name="Barriuso J."/>
            <person name="Kellner H."/>
            <person name="Castanera R."/>
            <person name="Alfaro M."/>
            <person name="Ramirez L."/>
            <person name="Pisabarro A.G."/>
            <person name="Kuo A."/>
            <person name="Tritt A."/>
            <person name="Lipzen A."/>
            <person name="He G."/>
            <person name="Yan M."/>
            <person name="Ng V."/>
            <person name="Cullen D."/>
            <person name="Martin F."/>
            <person name="Rosso M.-N."/>
            <person name="Henrissat B."/>
            <person name="Hibbett D."/>
            <person name="Martinez A.T."/>
            <person name="Grigoriev I.V."/>
        </authorList>
    </citation>
    <scope>NUCLEOTIDE SEQUENCE</scope>
    <source>
        <strain evidence="2">MF-IS2</strain>
    </source>
</reference>
<accession>A0A9P5X068</accession>